<feature type="compositionally biased region" description="Basic and acidic residues" evidence="1">
    <location>
        <begin position="95"/>
        <end position="104"/>
    </location>
</feature>
<dbReference type="OrthoDB" id="9812722at2"/>
<dbReference type="AlphaFoldDB" id="A0A136A4K8"/>
<protein>
    <recommendedName>
        <fullName evidence="4">Catalase</fullName>
    </recommendedName>
</protein>
<dbReference type="RefSeq" id="WP_068374057.1">
    <property type="nucleotide sequence ID" value="NZ_LSNE01000003.1"/>
</dbReference>
<feature type="compositionally biased region" description="Polar residues" evidence="1">
    <location>
        <begin position="72"/>
        <end position="94"/>
    </location>
</feature>
<reference evidence="3" key="1">
    <citation type="submission" date="2016-02" db="EMBL/GenBank/DDBJ databases">
        <authorList>
            <person name="Schultz-Johansen M."/>
            <person name="Glaring M.A."/>
            <person name="Bech P.K."/>
            <person name="Stougaard P."/>
        </authorList>
    </citation>
    <scope>NUCLEOTIDE SEQUENCE [LARGE SCALE GENOMIC DNA]</scope>
    <source>
        <strain evidence="3">S66</strain>
    </source>
</reference>
<organism evidence="2 3">
    <name type="scientific">Paraglaciecola hydrolytica</name>
    <dbReference type="NCBI Taxonomy" id="1799789"/>
    <lineage>
        <taxon>Bacteria</taxon>
        <taxon>Pseudomonadati</taxon>
        <taxon>Pseudomonadota</taxon>
        <taxon>Gammaproteobacteria</taxon>
        <taxon>Alteromonadales</taxon>
        <taxon>Alteromonadaceae</taxon>
        <taxon>Paraglaciecola</taxon>
    </lineage>
</organism>
<dbReference type="Proteomes" id="UP000070299">
    <property type="component" value="Unassembled WGS sequence"/>
</dbReference>
<dbReference type="InterPro" id="IPR021973">
    <property type="entry name" value="SprA-related"/>
</dbReference>
<feature type="compositionally biased region" description="Basic and acidic residues" evidence="1">
    <location>
        <begin position="115"/>
        <end position="133"/>
    </location>
</feature>
<evidence type="ECO:0000313" key="3">
    <source>
        <dbReference type="Proteomes" id="UP000070299"/>
    </source>
</evidence>
<accession>A0A136A4K8</accession>
<dbReference type="STRING" id="1799789.AX660_09175"/>
<evidence type="ECO:0000256" key="1">
    <source>
        <dbReference type="SAM" id="MobiDB-lite"/>
    </source>
</evidence>
<sequence length="326" mass="35402">MNIIPPIPSAITFNNGVVNNEAARRENTVKETVPAPTQGEKSAAEKGLGSEFDRAKTPGQAPPPLTYERPQAQPNQSQLADGQTAQKDNGSEQSAGREDAEGRQQDQQQQANEKQLNELKQRDLEVRTHEKAHASLGGQYASAPQFELTAGPDGRQYATDGEVSIDISEGSTPEETIRKMQQVKAAALAPAEPSPQDLRVAAEASQKSVEARNEIAQTAADKAGEAFERALPPSLAEPSQDPSSTRAEIPSLSEITDNIEVSIPTRTLEKSTLEIADSQTDEVLLKEQIELFNANRDQNIVRRLAVIENYYQQVTAPHTEGFKQTA</sequence>
<dbReference type="EMBL" id="LSNE01000003">
    <property type="protein sequence ID" value="KXI30154.1"/>
    <property type="molecule type" value="Genomic_DNA"/>
</dbReference>
<evidence type="ECO:0000313" key="2">
    <source>
        <dbReference type="EMBL" id="KXI30154.1"/>
    </source>
</evidence>
<evidence type="ECO:0008006" key="4">
    <source>
        <dbReference type="Google" id="ProtNLM"/>
    </source>
</evidence>
<comment type="caution">
    <text evidence="2">The sequence shown here is derived from an EMBL/GenBank/DDBJ whole genome shotgun (WGS) entry which is preliminary data.</text>
</comment>
<feature type="region of interest" description="Disordered" evidence="1">
    <location>
        <begin position="222"/>
        <end position="253"/>
    </location>
</feature>
<feature type="compositionally biased region" description="Low complexity" evidence="1">
    <location>
        <begin position="105"/>
        <end position="114"/>
    </location>
</feature>
<dbReference type="Pfam" id="PF12118">
    <property type="entry name" value="SprA-related"/>
    <property type="match status" value="1"/>
</dbReference>
<name>A0A136A4K8_9ALTE</name>
<gene>
    <name evidence="2" type="ORF">AX660_09175</name>
</gene>
<keyword evidence="3" id="KW-1185">Reference proteome</keyword>
<feature type="region of interest" description="Disordered" evidence="1">
    <location>
        <begin position="22"/>
        <end position="205"/>
    </location>
</feature>
<proteinExistence type="predicted"/>